<keyword evidence="4 6" id="KW-0472">Membrane</keyword>
<evidence type="ECO:0000256" key="1">
    <source>
        <dbReference type="ARBA" id="ARBA00004141"/>
    </source>
</evidence>
<name>F4RV05_MELLP</name>
<evidence type="ECO:0000313" key="8">
    <source>
        <dbReference type="Proteomes" id="UP000001072"/>
    </source>
</evidence>
<dbReference type="eggNOG" id="KOG0254">
    <property type="taxonomic scope" value="Eukaryota"/>
</dbReference>
<keyword evidence="2 6" id="KW-0812">Transmembrane</keyword>
<gene>
    <name evidence="7" type="ORF">MELLADRAFT_109003</name>
</gene>
<evidence type="ECO:0000256" key="6">
    <source>
        <dbReference type="SAM" id="Phobius"/>
    </source>
</evidence>
<feature type="transmembrane region" description="Helical" evidence="6">
    <location>
        <begin position="308"/>
        <end position="331"/>
    </location>
</feature>
<dbReference type="SUPFAM" id="SSF103473">
    <property type="entry name" value="MFS general substrate transporter"/>
    <property type="match status" value="1"/>
</dbReference>
<keyword evidence="3 6" id="KW-1133">Transmembrane helix</keyword>
<dbReference type="OrthoDB" id="2241241at2759"/>
<dbReference type="InterPro" id="IPR036259">
    <property type="entry name" value="MFS_trans_sf"/>
</dbReference>
<dbReference type="GO" id="GO:0022857">
    <property type="term" value="F:transmembrane transporter activity"/>
    <property type="evidence" value="ECO:0007669"/>
    <property type="project" value="InterPro"/>
</dbReference>
<dbReference type="EMBL" id="GL883122">
    <property type="protein sequence ID" value="EGG03789.1"/>
    <property type="molecule type" value="Genomic_DNA"/>
</dbReference>
<feature type="transmembrane region" description="Helical" evidence="6">
    <location>
        <begin position="112"/>
        <end position="132"/>
    </location>
</feature>
<dbReference type="InterPro" id="IPR011701">
    <property type="entry name" value="MFS"/>
</dbReference>
<dbReference type="InParanoid" id="F4RV05"/>
<comment type="subcellular location">
    <subcellularLocation>
        <location evidence="1">Membrane</location>
        <topology evidence="1">Multi-pass membrane protein</topology>
    </subcellularLocation>
</comment>
<evidence type="ECO:0000256" key="4">
    <source>
        <dbReference type="ARBA" id="ARBA00023136"/>
    </source>
</evidence>
<evidence type="ECO:0008006" key="9">
    <source>
        <dbReference type="Google" id="ProtNLM"/>
    </source>
</evidence>
<feature type="transmembrane region" description="Helical" evidence="6">
    <location>
        <begin position="370"/>
        <end position="389"/>
    </location>
</feature>
<feature type="transmembrane region" description="Helical" evidence="6">
    <location>
        <begin position="177"/>
        <end position="201"/>
    </location>
</feature>
<dbReference type="GeneID" id="18923626"/>
<reference evidence="8" key="1">
    <citation type="journal article" date="2011" name="Proc. Natl. Acad. Sci. U.S.A.">
        <title>Obligate biotrophy features unraveled by the genomic analysis of rust fungi.</title>
        <authorList>
            <person name="Duplessis S."/>
            <person name="Cuomo C.A."/>
            <person name="Lin Y.-C."/>
            <person name="Aerts A."/>
            <person name="Tisserant E."/>
            <person name="Veneault-Fourrey C."/>
            <person name="Joly D.L."/>
            <person name="Hacquard S."/>
            <person name="Amselem J."/>
            <person name="Cantarel B.L."/>
            <person name="Chiu R."/>
            <person name="Coutinho P.M."/>
            <person name="Feau N."/>
            <person name="Field M."/>
            <person name="Frey P."/>
            <person name="Gelhaye E."/>
            <person name="Goldberg J."/>
            <person name="Grabherr M.G."/>
            <person name="Kodira C.D."/>
            <person name="Kohler A."/>
            <person name="Kuees U."/>
            <person name="Lindquist E.A."/>
            <person name="Lucas S.M."/>
            <person name="Mago R."/>
            <person name="Mauceli E."/>
            <person name="Morin E."/>
            <person name="Murat C."/>
            <person name="Pangilinan J.L."/>
            <person name="Park R."/>
            <person name="Pearson M."/>
            <person name="Quesneville H."/>
            <person name="Rouhier N."/>
            <person name="Sakthikumar S."/>
            <person name="Salamov A.A."/>
            <person name="Schmutz J."/>
            <person name="Selles B."/>
            <person name="Shapiro H."/>
            <person name="Tanguay P."/>
            <person name="Tuskan G.A."/>
            <person name="Henrissat B."/>
            <person name="Van de Peer Y."/>
            <person name="Rouze P."/>
            <person name="Ellis J.G."/>
            <person name="Dodds P.N."/>
            <person name="Schein J.E."/>
            <person name="Zhong S."/>
            <person name="Hamelin R.C."/>
            <person name="Grigoriev I.V."/>
            <person name="Szabo L.J."/>
            <person name="Martin F."/>
        </authorList>
    </citation>
    <scope>NUCLEOTIDE SEQUENCE [LARGE SCALE GENOMIC DNA]</scope>
    <source>
        <strain evidence="8">98AG31 / pathotype 3-4-7</strain>
    </source>
</reference>
<evidence type="ECO:0000256" key="5">
    <source>
        <dbReference type="SAM" id="MobiDB-lite"/>
    </source>
</evidence>
<feature type="transmembrane region" description="Helical" evidence="6">
    <location>
        <begin position="89"/>
        <end position="106"/>
    </location>
</feature>
<evidence type="ECO:0000313" key="7">
    <source>
        <dbReference type="EMBL" id="EGG03789.1"/>
    </source>
</evidence>
<evidence type="ECO:0000256" key="3">
    <source>
        <dbReference type="ARBA" id="ARBA00022989"/>
    </source>
</evidence>
<proteinExistence type="predicted"/>
<protein>
    <recommendedName>
        <fullName evidence="9">Major facilitator superfamily (MFS) profile domain-containing protein</fullName>
    </recommendedName>
</protein>
<dbReference type="AlphaFoldDB" id="F4RV05"/>
<feature type="region of interest" description="Disordered" evidence="5">
    <location>
        <begin position="561"/>
        <end position="584"/>
    </location>
</feature>
<dbReference type="PANTHER" id="PTHR23501:SF87">
    <property type="entry name" value="SIDEROPHORE IRON TRANSPORTER 2"/>
    <property type="match status" value="1"/>
</dbReference>
<keyword evidence="8" id="KW-1185">Reference proteome</keyword>
<dbReference type="KEGG" id="mlr:MELLADRAFT_109003"/>
<dbReference type="PANTHER" id="PTHR23501">
    <property type="entry name" value="MAJOR FACILITATOR SUPERFAMILY"/>
    <property type="match status" value="1"/>
</dbReference>
<dbReference type="RefSeq" id="XP_007412903.1">
    <property type="nucleotide sequence ID" value="XM_007412841.1"/>
</dbReference>
<feature type="transmembrane region" description="Helical" evidence="6">
    <location>
        <begin position="343"/>
        <end position="363"/>
    </location>
</feature>
<dbReference type="VEuPathDB" id="FungiDB:MELLADRAFT_109003"/>
<feature type="transmembrane region" description="Helical" evidence="6">
    <location>
        <begin position="12"/>
        <end position="32"/>
    </location>
</feature>
<feature type="transmembrane region" description="Helical" evidence="6">
    <location>
        <begin position="266"/>
        <end position="287"/>
    </location>
</feature>
<feature type="transmembrane region" description="Helical" evidence="6">
    <location>
        <begin position="435"/>
        <end position="457"/>
    </location>
</feature>
<feature type="transmembrane region" description="Helical" evidence="6">
    <location>
        <begin position="229"/>
        <end position="254"/>
    </location>
</feature>
<feature type="transmembrane region" description="Helical" evidence="6">
    <location>
        <begin position="533"/>
        <end position="552"/>
    </location>
</feature>
<dbReference type="Pfam" id="PF07690">
    <property type="entry name" value="MFS_1"/>
    <property type="match status" value="1"/>
</dbReference>
<sequence>MNHRLETLRYAILLDVLLFWPSGLVAIIRTSLSCQKISDQYTASTYLAEATATSFKAHSVLAAINTIKAVAQAISQPPIAKLSDLVGRVETYVLCVCLYGIGYVMVATSQSIFLYAFGTATNILGITGLYLLQEIVIGDVSSLRNRLFWSIFPSVPGSINVWLGGNLAETMLDRSTWRWGVGMFAIMTPILSLPIICSLGYTQYRTRHETRAARSVSLPGSFLDKVRHWIILIDGIGILLLLAGSGCILINITIANAYGSTWGSAHSIILFIVGACSSIGFVFWEIYGAEKPLLPLYLMTNRTVMIGMLLAIAHPAAGSIASDYFYTFLVVAANQSVLSATRISGLSTFISIFSCLFAGAVVSRLRRIKWIIIIGAICDTLGLGLMIRYRGSENSLFELVLPQLFRGFAEGLVGFPVQALIQSMTAHEHLASITAIYLTIFYLSGGIGAAIGGGIWVNMVPKKLHAYIQDQDTVNSAYGDPFSFAQAHAPDSPERLAVGRAYTETQASPLAINSPTVFHSRLNIQQRLMSEKVILTVATAIAGISIILACFLDDPQMPDLQSRPEAELMKMDDGSKSDDQIEDL</sequence>
<accession>F4RV05</accession>
<dbReference type="Proteomes" id="UP000001072">
    <property type="component" value="Unassembled WGS sequence"/>
</dbReference>
<evidence type="ECO:0000256" key="2">
    <source>
        <dbReference type="ARBA" id="ARBA00022692"/>
    </source>
</evidence>
<dbReference type="GO" id="GO:0005886">
    <property type="term" value="C:plasma membrane"/>
    <property type="evidence" value="ECO:0007669"/>
    <property type="project" value="TreeGrafter"/>
</dbReference>
<feature type="compositionally biased region" description="Basic and acidic residues" evidence="5">
    <location>
        <begin position="562"/>
        <end position="584"/>
    </location>
</feature>
<feature type="transmembrane region" description="Helical" evidence="6">
    <location>
        <begin position="147"/>
        <end position="165"/>
    </location>
</feature>
<dbReference type="HOGENOM" id="CLU_012970_2_1_1"/>
<organism evidence="8">
    <name type="scientific">Melampsora larici-populina (strain 98AG31 / pathotype 3-4-7)</name>
    <name type="common">Poplar leaf rust fungus</name>
    <dbReference type="NCBI Taxonomy" id="747676"/>
    <lineage>
        <taxon>Eukaryota</taxon>
        <taxon>Fungi</taxon>
        <taxon>Dikarya</taxon>
        <taxon>Basidiomycota</taxon>
        <taxon>Pucciniomycotina</taxon>
        <taxon>Pucciniomycetes</taxon>
        <taxon>Pucciniales</taxon>
        <taxon>Melampsoraceae</taxon>
        <taxon>Melampsora</taxon>
    </lineage>
</organism>
<dbReference type="Gene3D" id="1.20.1250.20">
    <property type="entry name" value="MFS general substrate transporter like domains"/>
    <property type="match status" value="2"/>
</dbReference>